<organism evidence="2 3">
    <name type="scientific">Saccharothrix coeruleofusca</name>
    <dbReference type="NCBI Taxonomy" id="33919"/>
    <lineage>
        <taxon>Bacteria</taxon>
        <taxon>Bacillati</taxon>
        <taxon>Actinomycetota</taxon>
        <taxon>Actinomycetes</taxon>
        <taxon>Pseudonocardiales</taxon>
        <taxon>Pseudonocardiaceae</taxon>
        <taxon>Saccharothrix</taxon>
    </lineage>
</organism>
<comment type="caution">
    <text evidence="2">The sequence shown here is derived from an EMBL/GenBank/DDBJ whole genome shotgun (WGS) entry which is preliminary data.</text>
</comment>
<evidence type="ECO:0008006" key="4">
    <source>
        <dbReference type="Google" id="ProtNLM"/>
    </source>
</evidence>
<dbReference type="RefSeq" id="WP_189222540.1">
    <property type="nucleotide sequence ID" value="NZ_BMRG01000002.1"/>
</dbReference>
<feature type="transmembrane region" description="Helical" evidence="1">
    <location>
        <begin position="173"/>
        <end position="191"/>
    </location>
</feature>
<accession>A0A918AJQ9</accession>
<evidence type="ECO:0000313" key="2">
    <source>
        <dbReference type="EMBL" id="GGP45546.1"/>
    </source>
</evidence>
<protein>
    <recommendedName>
        <fullName evidence="4">DUF2975 family protein</fullName>
    </recommendedName>
</protein>
<keyword evidence="1" id="KW-0812">Transmembrane</keyword>
<evidence type="ECO:0000313" key="3">
    <source>
        <dbReference type="Proteomes" id="UP000639606"/>
    </source>
</evidence>
<sequence length="205" mass="21833">MTTKSERDPLQPLFGTLSLLFPLAALVLVAGAALGVFRSLRGSVCFPAPGWTIPSEVEPASPLRQGARVSRLDFGVCLDQPTLWERVLGCLVAAPVLLCTAGALYLLLALLRRAAADGVHTVGTAARVRRFGLYVLVAPPVASLVEAAALRSLPQHAVTRDLGGPDLFAVWDFPWWAPFVGLGMMSLARIMSASAEMREDLEGTV</sequence>
<dbReference type="Proteomes" id="UP000639606">
    <property type="component" value="Unassembled WGS sequence"/>
</dbReference>
<reference evidence="2" key="1">
    <citation type="journal article" date="2014" name="Int. J. Syst. Evol. Microbiol.">
        <title>Complete genome sequence of Corynebacterium casei LMG S-19264T (=DSM 44701T), isolated from a smear-ripened cheese.</title>
        <authorList>
            <consortium name="US DOE Joint Genome Institute (JGI-PGF)"/>
            <person name="Walter F."/>
            <person name="Albersmeier A."/>
            <person name="Kalinowski J."/>
            <person name="Ruckert C."/>
        </authorList>
    </citation>
    <scope>NUCLEOTIDE SEQUENCE</scope>
    <source>
        <strain evidence="2">JCM 3313</strain>
    </source>
</reference>
<feature type="transmembrane region" description="Helical" evidence="1">
    <location>
        <begin position="131"/>
        <end position="153"/>
    </location>
</feature>
<gene>
    <name evidence="2" type="ORF">GCM10010185_16670</name>
</gene>
<evidence type="ECO:0000256" key="1">
    <source>
        <dbReference type="SAM" id="Phobius"/>
    </source>
</evidence>
<proteinExistence type="predicted"/>
<reference evidence="2" key="2">
    <citation type="submission" date="2020-09" db="EMBL/GenBank/DDBJ databases">
        <authorList>
            <person name="Sun Q."/>
            <person name="Ohkuma M."/>
        </authorList>
    </citation>
    <scope>NUCLEOTIDE SEQUENCE</scope>
    <source>
        <strain evidence="2">JCM 3313</strain>
    </source>
</reference>
<name>A0A918AJQ9_9PSEU</name>
<feature type="transmembrane region" description="Helical" evidence="1">
    <location>
        <begin position="12"/>
        <end position="37"/>
    </location>
</feature>
<keyword evidence="3" id="KW-1185">Reference proteome</keyword>
<keyword evidence="1" id="KW-0472">Membrane</keyword>
<dbReference type="AlphaFoldDB" id="A0A918AJQ9"/>
<feature type="transmembrane region" description="Helical" evidence="1">
    <location>
        <begin position="91"/>
        <end position="111"/>
    </location>
</feature>
<keyword evidence="1" id="KW-1133">Transmembrane helix</keyword>
<dbReference type="EMBL" id="BMRG01000002">
    <property type="protein sequence ID" value="GGP45546.1"/>
    <property type="molecule type" value="Genomic_DNA"/>
</dbReference>